<accession>D7UYM8</accession>
<keyword evidence="2 4" id="KW-0012">Acyltransferase</keyword>
<dbReference type="eggNOG" id="COG0204">
    <property type="taxonomic scope" value="Bacteria"/>
</dbReference>
<dbReference type="GO" id="GO:0006654">
    <property type="term" value="P:phosphatidic acid biosynthetic process"/>
    <property type="evidence" value="ECO:0007669"/>
    <property type="project" value="TreeGrafter"/>
</dbReference>
<dbReference type="AlphaFoldDB" id="D7UYM8"/>
<dbReference type="Proteomes" id="UP000010119">
    <property type="component" value="Unassembled WGS sequence"/>
</dbReference>
<dbReference type="HOGENOM" id="CLU_027938_4_3_9"/>
<gene>
    <name evidence="4" type="primary">plsC</name>
    <name evidence="4" type="ORF">HMPREF0556_12130</name>
</gene>
<organism evidence="4 5">
    <name type="scientific">Listeria grayi DSM 20601</name>
    <dbReference type="NCBI Taxonomy" id="525367"/>
    <lineage>
        <taxon>Bacteria</taxon>
        <taxon>Bacillati</taxon>
        <taxon>Bacillota</taxon>
        <taxon>Bacilli</taxon>
        <taxon>Bacillales</taxon>
        <taxon>Listeriaceae</taxon>
        <taxon>Listeria</taxon>
    </lineage>
</organism>
<dbReference type="PANTHER" id="PTHR10434:SF40">
    <property type="entry name" value="1-ACYL-SN-GLYCEROL-3-PHOSPHATE ACYLTRANSFERASE"/>
    <property type="match status" value="1"/>
</dbReference>
<evidence type="ECO:0000313" key="4">
    <source>
        <dbReference type="EMBL" id="EFI83445.1"/>
    </source>
</evidence>
<dbReference type="GO" id="GO:0003841">
    <property type="term" value="F:1-acylglycerol-3-phosphate O-acyltransferase activity"/>
    <property type="evidence" value="ECO:0007669"/>
    <property type="project" value="UniProtKB-EC"/>
</dbReference>
<proteinExistence type="predicted"/>
<protein>
    <submittedName>
        <fullName evidence="4">Acyltransferase</fullName>
        <ecNumber evidence="4">2.3.1.51</ecNumber>
    </submittedName>
</protein>
<sequence length="206" mass="23331">MKILFYKFAKGVVAVILFLIGGHFRIQNKEKIIEGPFVVVSPHSTWIEILYLGRALTPQQIYFMAKQELFKNKVFSWVLLHLGAFPVNREKPGPSAIKAPIKLLRSGKVVGIFPSGTRNTSNIQLKRGAVTIAYKAGVPMLPAVYEGPKTVKELLKRKKITIRFGDAIDFESTEQEQKEILEEKSQALMETFTKLRAEIKETDIKK</sequence>
<dbReference type="PANTHER" id="PTHR10434">
    <property type="entry name" value="1-ACYL-SN-GLYCEROL-3-PHOSPHATE ACYLTRANSFERASE"/>
    <property type="match status" value="1"/>
</dbReference>
<dbReference type="SMART" id="SM00563">
    <property type="entry name" value="PlsC"/>
    <property type="match status" value="1"/>
</dbReference>
<comment type="caution">
    <text evidence="4">The sequence shown here is derived from an EMBL/GenBank/DDBJ whole genome shotgun (WGS) entry which is preliminary data.</text>
</comment>
<dbReference type="SUPFAM" id="SSF69593">
    <property type="entry name" value="Glycerol-3-phosphate (1)-acyltransferase"/>
    <property type="match status" value="1"/>
</dbReference>
<dbReference type="EMBL" id="ACCR02000005">
    <property type="protein sequence ID" value="EFI83445.1"/>
    <property type="molecule type" value="Genomic_DNA"/>
</dbReference>
<evidence type="ECO:0000256" key="1">
    <source>
        <dbReference type="ARBA" id="ARBA00022679"/>
    </source>
</evidence>
<evidence type="ECO:0000256" key="2">
    <source>
        <dbReference type="ARBA" id="ARBA00023315"/>
    </source>
</evidence>
<reference evidence="4" key="1">
    <citation type="submission" date="2010-06" db="EMBL/GenBank/DDBJ databases">
        <authorList>
            <person name="Muzny D."/>
            <person name="Qin X."/>
            <person name="Buhay C."/>
            <person name="Dugan-Rocha S."/>
            <person name="Ding Y."/>
            <person name="Chen G."/>
            <person name="Hawes A."/>
            <person name="Holder M."/>
            <person name="Jhangiani S."/>
            <person name="Johnson A."/>
            <person name="Khan Z."/>
            <person name="Li Z."/>
            <person name="Liu W."/>
            <person name="Liu X."/>
            <person name="Perez L."/>
            <person name="Shen H."/>
            <person name="Wang Q."/>
            <person name="Watt J."/>
            <person name="Xi L."/>
            <person name="Xin Y."/>
            <person name="Zhou J."/>
            <person name="Deng J."/>
            <person name="Jiang H."/>
            <person name="Liu Y."/>
            <person name="Qu J."/>
            <person name="Song X.-Z."/>
            <person name="Zhang L."/>
            <person name="Villasana D."/>
            <person name="Johnson A."/>
            <person name="Liu J."/>
            <person name="Liyanage D."/>
            <person name="Lorensuhewa L."/>
            <person name="Robinson T."/>
            <person name="Song A."/>
            <person name="Song B.-B."/>
            <person name="Dinh H."/>
            <person name="Thornton R."/>
            <person name="Coyle M."/>
            <person name="Francisco L."/>
            <person name="Jackson L."/>
            <person name="Javaid M."/>
            <person name="Korchina V."/>
            <person name="Kovar C."/>
            <person name="Mata R."/>
            <person name="Mathew T."/>
            <person name="Ngo R."/>
            <person name="Nguyen L."/>
            <person name="Nguyen N."/>
            <person name="Okwuonu G."/>
            <person name="Ongeri F."/>
            <person name="Pham C."/>
            <person name="Simmons D."/>
            <person name="Wilczek-Boney K."/>
            <person name="Hale W."/>
            <person name="Jakkamsetti A."/>
            <person name="Pham P."/>
            <person name="Ruth R."/>
            <person name="San Lucas F."/>
            <person name="Warren J."/>
            <person name="Zhang J."/>
            <person name="Zhao Z."/>
            <person name="Zhou C."/>
            <person name="Zhu D."/>
            <person name="Lee S."/>
            <person name="Bess C."/>
            <person name="Blankenburg K."/>
            <person name="Forbes L."/>
            <person name="Fu Q."/>
            <person name="Gubbala S."/>
            <person name="Hirani K."/>
            <person name="Jayaseelan J.C."/>
            <person name="Lara F."/>
            <person name="Munidasa M."/>
            <person name="Palculict T."/>
            <person name="Patil S."/>
            <person name="Pu L.-L."/>
            <person name="Saada N."/>
            <person name="Tang L."/>
            <person name="Weissenberger G."/>
            <person name="Zhu Y."/>
            <person name="Hemphill L."/>
            <person name="Shang Y."/>
            <person name="Youmans B."/>
            <person name="Ayvaz T."/>
            <person name="Ross M."/>
            <person name="Santibanez J."/>
            <person name="Aqrawi P."/>
            <person name="Gross S."/>
            <person name="Joshi V."/>
            <person name="Fowler G."/>
            <person name="Nazareth L."/>
            <person name="Reid J."/>
            <person name="Worley K."/>
            <person name="Petrosino J."/>
            <person name="Highlander S."/>
            <person name="Gibbs R."/>
        </authorList>
    </citation>
    <scope>NUCLEOTIDE SEQUENCE [LARGE SCALE GENOMIC DNA]</scope>
    <source>
        <strain evidence="4">DSM 20601</strain>
    </source>
</reference>
<feature type="domain" description="Phospholipid/glycerol acyltransferase" evidence="3">
    <location>
        <begin position="37"/>
        <end position="148"/>
    </location>
</feature>
<evidence type="ECO:0000313" key="5">
    <source>
        <dbReference type="Proteomes" id="UP000010119"/>
    </source>
</evidence>
<keyword evidence="5" id="KW-1185">Reference proteome</keyword>
<dbReference type="Pfam" id="PF01553">
    <property type="entry name" value="Acyltransferase"/>
    <property type="match status" value="1"/>
</dbReference>
<evidence type="ECO:0000259" key="3">
    <source>
        <dbReference type="SMART" id="SM00563"/>
    </source>
</evidence>
<dbReference type="EC" id="2.3.1.51" evidence="4"/>
<dbReference type="CDD" id="cd07989">
    <property type="entry name" value="LPLAT_AGPAT-like"/>
    <property type="match status" value="1"/>
</dbReference>
<dbReference type="InterPro" id="IPR002123">
    <property type="entry name" value="Plipid/glycerol_acylTrfase"/>
</dbReference>
<dbReference type="STRING" id="525367.HMPREF0556_12130"/>
<keyword evidence="1 4" id="KW-0808">Transferase</keyword>
<name>D7UYM8_LISGR</name>